<gene>
    <name evidence="1" type="ORF">BZK31_03490</name>
</gene>
<evidence type="ECO:0000313" key="1">
    <source>
        <dbReference type="EMBL" id="ORC61384.1"/>
    </source>
</evidence>
<keyword evidence="2" id="KW-1185">Reference proteome</keyword>
<sequence>MKFNKVLDGLIYHPDATAFAKALKLSGDNERQCLAELWLSEGIPMAFVKSPTAYQVLRMTLAQSLNVGVKDVSLVGSGRLGFSLAPKKYGEPFGEGSDLDVCIISYDLFQRLIGDSDKFIKDFNAGELKAASEFEHNCWSSNVLVLGRNANRGFIDAKYVPNYPDRYKNIFIVNKAVCSMNQRMKSLPDMPKLKRSSVRVYRDWGAMSKQVAVNLEGLAKKLCD</sequence>
<comment type="caution">
    <text evidence="1">The sequence shown here is derived from an EMBL/GenBank/DDBJ whole genome shotgun (WGS) entry which is preliminary data.</text>
</comment>
<dbReference type="EMBL" id="MUIO01000010">
    <property type="protein sequence ID" value="ORC61384.1"/>
    <property type="molecule type" value="Genomic_DNA"/>
</dbReference>
<dbReference type="AlphaFoldDB" id="A0A1X0NBA6"/>
<dbReference type="RefSeq" id="WP_083181276.1">
    <property type="nucleotide sequence ID" value="NZ_CBCRZR010000003.1"/>
</dbReference>
<reference evidence="2" key="1">
    <citation type="submission" date="2017-02" db="EMBL/GenBank/DDBJ databases">
        <title>Pseudomonas floridae sp. nov., a novel pathogenic bacterial species isolated from tomato.</title>
        <authorList>
            <person name="Timilsina S."/>
            <person name="Vallad G.E."/>
            <person name="Jones J.B."/>
        </authorList>
    </citation>
    <scope>NUCLEOTIDE SEQUENCE [LARGE SCALE GENOMIC DNA]</scope>
    <source>
        <strain evidence="2">GEV388</strain>
    </source>
</reference>
<proteinExistence type="predicted"/>
<dbReference type="Proteomes" id="UP000192815">
    <property type="component" value="Unassembled WGS sequence"/>
</dbReference>
<protein>
    <submittedName>
        <fullName evidence="1">Uncharacterized protein</fullName>
    </submittedName>
</protein>
<accession>A0A1X0NBA6</accession>
<evidence type="ECO:0000313" key="2">
    <source>
        <dbReference type="Proteomes" id="UP000192815"/>
    </source>
</evidence>
<dbReference type="OrthoDB" id="9153320at2"/>
<name>A0A1X0NBA6_9PSED</name>
<organism evidence="1 2">
    <name type="scientific">Pseudomonas floridensis</name>
    <dbReference type="NCBI Taxonomy" id="1958950"/>
    <lineage>
        <taxon>Bacteria</taxon>
        <taxon>Pseudomonadati</taxon>
        <taxon>Pseudomonadota</taxon>
        <taxon>Gammaproteobacteria</taxon>
        <taxon>Pseudomonadales</taxon>
        <taxon>Pseudomonadaceae</taxon>
        <taxon>Pseudomonas</taxon>
    </lineage>
</organism>